<dbReference type="SUPFAM" id="SSF52047">
    <property type="entry name" value="RNI-like"/>
    <property type="match status" value="1"/>
</dbReference>
<evidence type="ECO:0000256" key="1">
    <source>
        <dbReference type="SAM" id="Coils"/>
    </source>
</evidence>
<protein>
    <recommendedName>
        <fullName evidence="4">F-box domain-containing protein</fullName>
    </recommendedName>
</protein>
<dbReference type="Gene3D" id="3.80.10.10">
    <property type="entry name" value="Ribonuclease Inhibitor"/>
    <property type="match status" value="1"/>
</dbReference>
<evidence type="ECO:0000313" key="3">
    <source>
        <dbReference type="Proteomes" id="UP000265703"/>
    </source>
</evidence>
<gene>
    <name evidence="2" type="ORF">C1645_875899</name>
</gene>
<organism evidence="2 3">
    <name type="scientific">Glomus cerebriforme</name>
    <dbReference type="NCBI Taxonomy" id="658196"/>
    <lineage>
        <taxon>Eukaryota</taxon>
        <taxon>Fungi</taxon>
        <taxon>Fungi incertae sedis</taxon>
        <taxon>Mucoromycota</taxon>
        <taxon>Glomeromycotina</taxon>
        <taxon>Glomeromycetes</taxon>
        <taxon>Glomerales</taxon>
        <taxon>Glomeraceae</taxon>
        <taxon>Glomus</taxon>
    </lineage>
</organism>
<dbReference type="Proteomes" id="UP000265703">
    <property type="component" value="Unassembled WGS sequence"/>
</dbReference>
<accession>A0A397SX20</accession>
<comment type="caution">
    <text evidence="2">The sequence shown here is derived from an EMBL/GenBank/DDBJ whole genome shotgun (WGS) entry which is preliminary data.</text>
</comment>
<keyword evidence="3" id="KW-1185">Reference proteome</keyword>
<feature type="coiled-coil region" evidence="1">
    <location>
        <begin position="564"/>
        <end position="591"/>
    </location>
</feature>
<keyword evidence="1" id="KW-0175">Coiled coil</keyword>
<sequence length="602" mass="70299">MACSKLFSGNLPEVVNHIIYYLRNDKASLYSCILVNRFLCRLTIPILWEDPLSTKWNDEFHYHFIDIYLLFLNNDDKKIFKESQILQRINSFSFKPLFDYPSFIKTLNTYQLESHVVNWSSFIQKSKKSNSSSTFQYPDPYISLTIDNHHKNDSLTISHHEYINLNNKKNVIKPKEMINTLCSLLIKLFMKNDASLNNLNISIISNNNNFFIETYDIIMKNPKFLSSIENFTVSSRNIYSSSQFDSFLYSIPSIFPSIKNLNLDMKVNDIPLTKSLADVIQFQPHLSSLILSFTNSNISYLFENFKYCSKTLTSIKFIDCDFTSILSFKGLKYLTQLKCLHFINCLGFRLNIIQPLLDIPTPLKIKSLKIGGGNINVNSIQLLFQKIGTYLENLYLSVPIDDMREIIINSIIQYCDKLKFLHLSHINRKNVTQICKLLSHFKGHLKYLTLEYKFIGSFVIDTTTMFPNINTNQYAESQEGSLILLKELSKNLPDNLEYLDLYLSLEPNQLRIFLNNCKNFGLKKLLIRNNITENLPNILNVLKEFVKNCNLDYLAYGIEYSNARKKDHQKLENLSKEIQSFEKMKKMKKYEDLVMDISHFED</sequence>
<dbReference type="OrthoDB" id="2362609at2759"/>
<reference evidence="2 3" key="1">
    <citation type="submission" date="2018-06" db="EMBL/GenBank/DDBJ databases">
        <title>Comparative genomics reveals the genomic features of Rhizophagus irregularis, R. cerebriforme, R. diaphanum and Gigaspora rosea, and their symbiotic lifestyle signature.</title>
        <authorList>
            <person name="Morin E."/>
            <person name="San Clemente H."/>
            <person name="Chen E.C.H."/>
            <person name="De La Providencia I."/>
            <person name="Hainaut M."/>
            <person name="Kuo A."/>
            <person name="Kohler A."/>
            <person name="Murat C."/>
            <person name="Tang N."/>
            <person name="Roy S."/>
            <person name="Loubradou J."/>
            <person name="Henrissat B."/>
            <person name="Grigoriev I.V."/>
            <person name="Corradi N."/>
            <person name="Roux C."/>
            <person name="Martin F.M."/>
        </authorList>
    </citation>
    <scope>NUCLEOTIDE SEQUENCE [LARGE SCALE GENOMIC DNA]</scope>
    <source>
        <strain evidence="2 3">DAOM 227022</strain>
    </source>
</reference>
<dbReference type="EMBL" id="QKYT01000172">
    <property type="protein sequence ID" value="RIA90750.1"/>
    <property type="molecule type" value="Genomic_DNA"/>
</dbReference>
<evidence type="ECO:0000313" key="2">
    <source>
        <dbReference type="EMBL" id="RIA90750.1"/>
    </source>
</evidence>
<name>A0A397SX20_9GLOM</name>
<dbReference type="InterPro" id="IPR032675">
    <property type="entry name" value="LRR_dom_sf"/>
</dbReference>
<dbReference type="AlphaFoldDB" id="A0A397SX20"/>
<evidence type="ECO:0008006" key="4">
    <source>
        <dbReference type="Google" id="ProtNLM"/>
    </source>
</evidence>
<proteinExistence type="predicted"/>